<evidence type="ECO:0000313" key="2">
    <source>
        <dbReference type="EMBL" id="MCB2377915.1"/>
    </source>
</evidence>
<dbReference type="SMART" id="SM00857">
    <property type="entry name" value="Resolvase"/>
    <property type="match status" value="1"/>
</dbReference>
<accession>A0ABS8AFB2</accession>
<dbReference type="Pfam" id="PF00239">
    <property type="entry name" value="Resolvase"/>
    <property type="match status" value="1"/>
</dbReference>
<dbReference type="Gene3D" id="3.40.50.1390">
    <property type="entry name" value="Resolvase, N-terminal catalytic domain"/>
    <property type="match status" value="1"/>
</dbReference>
<keyword evidence="3" id="KW-1185">Reference proteome</keyword>
<evidence type="ECO:0000313" key="3">
    <source>
        <dbReference type="Proteomes" id="UP001165297"/>
    </source>
</evidence>
<dbReference type="EMBL" id="JAJADQ010000004">
    <property type="protein sequence ID" value="MCB2377915.1"/>
    <property type="molecule type" value="Genomic_DNA"/>
</dbReference>
<gene>
    <name evidence="2" type="ORF">LGH70_10000</name>
</gene>
<dbReference type="PROSITE" id="PS51736">
    <property type="entry name" value="RECOMBINASES_3"/>
    <property type="match status" value="1"/>
</dbReference>
<dbReference type="RefSeq" id="WP_226185092.1">
    <property type="nucleotide sequence ID" value="NZ_JAJADQ010000004.1"/>
</dbReference>
<dbReference type="InterPro" id="IPR006119">
    <property type="entry name" value="Resolv_N"/>
</dbReference>
<feature type="domain" description="Resolvase/invertase-type recombinase catalytic" evidence="1">
    <location>
        <begin position="2"/>
        <end position="145"/>
    </location>
</feature>
<reference evidence="2" key="1">
    <citation type="submission" date="2021-10" db="EMBL/GenBank/DDBJ databases">
        <authorList>
            <person name="Dean J.D."/>
            <person name="Kim M.K."/>
            <person name="Newey C.N."/>
            <person name="Stoker T.S."/>
            <person name="Thompson D.W."/>
            <person name="Grose J.H."/>
        </authorList>
    </citation>
    <scope>NUCLEOTIDE SEQUENCE</scope>
    <source>
        <strain evidence="2">BT635</strain>
    </source>
</reference>
<sequence>MRVALYARVSTQDKDPENQLMVLRREAERAGDVVVKEYVDEDSGRKSSRRAFQQLLTDAGKRKFDLVRVWDLSRFSREGIEKVFEHTSLLEQCGVSFWSYSEPMLNTAGPMKDFMKAVLSWATGYYSERLSENVKQGLARKKQKAAEKGEAYVHGRRALAPELVARIRELQGEGFSVRKICAAVDVPVGTVHLVVAQHGLVVGTRFLVGKFRAVDFALVLVPVLVGQVWIRF</sequence>
<comment type="caution">
    <text evidence="2">The sequence shown here is derived from an EMBL/GenBank/DDBJ whole genome shotgun (WGS) entry which is preliminary data.</text>
</comment>
<dbReference type="PANTHER" id="PTHR30461:SF23">
    <property type="entry name" value="DNA RECOMBINASE-RELATED"/>
    <property type="match status" value="1"/>
</dbReference>
<dbReference type="InterPro" id="IPR036162">
    <property type="entry name" value="Resolvase-like_N_sf"/>
</dbReference>
<evidence type="ECO:0000259" key="1">
    <source>
        <dbReference type="PROSITE" id="PS51736"/>
    </source>
</evidence>
<dbReference type="CDD" id="cd03768">
    <property type="entry name" value="SR_ResInv"/>
    <property type="match status" value="1"/>
</dbReference>
<name>A0ABS8AFB2_9BACT</name>
<organism evidence="2 3">
    <name type="scientific">Hymenobacter nitidus</name>
    <dbReference type="NCBI Taxonomy" id="2880929"/>
    <lineage>
        <taxon>Bacteria</taxon>
        <taxon>Pseudomonadati</taxon>
        <taxon>Bacteroidota</taxon>
        <taxon>Cytophagia</taxon>
        <taxon>Cytophagales</taxon>
        <taxon>Hymenobacteraceae</taxon>
        <taxon>Hymenobacter</taxon>
    </lineage>
</organism>
<protein>
    <submittedName>
        <fullName evidence="2">Recombinase family protein</fullName>
    </submittedName>
</protein>
<dbReference type="SUPFAM" id="SSF53041">
    <property type="entry name" value="Resolvase-like"/>
    <property type="match status" value="1"/>
</dbReference>
<dbReference type="InterPro" id="IPR050639">
    <property type="entry name" value="SSR_resolvase"/>
</dbReference>
<dbReference type="Proteomes" id="UP001165297">
    <property type="component" value="Unassembled WGS sequence"/>
</dbReference>
<dbReference type="PANTHER" id="PTHR30461">
    <property type="entry name" value="DNA-INVERTASE FROM LAMBDOID PROPHAGE"/>
    <property type="match status" value="1"/>
</dbReference>
<proteinExistence type="predicted"/>